<keyword evidence="1" id="KW-0472">Membrane</keyword>
<proteinExistence type="predicted"/>
<evidence type="ECO:0000256" key="4">
    <source>
        <dbReference type="SAM" id="MobiDB-lite"/>
    </source>
</evidence>
<dbReference type="Pfam" id="PF05648">
    <property type="entry name" value="PEX11"/>
    <property type="match status" value="1"/>
</dbReference>
<reference evidence="5" key="1">
    <citation type="submission" date="2022-12" db="EMBL/GenBank/DDBJ databases">
        <authorList>
            <person name="Petersen C."/>
        </authorList>
    </citation>
    <scope>NUCLEOTIDE SEQUENCE</scope>
    <source>
        <strain evidence="5">IBT 16125</strain>
    </source>
</reference>
<gene>
    <name evidence="5" type="ORF">N7458_006190</name>
</gene>
<evidence type="ECO:0000256" key="1">
    <source>
        <dbReference type="ARBA" id="ARBA00023136"/>
    </source>
</evidence>
<evidence type="ECO:0000256" key="2">
    <source>
        <dbReference type="ARBA" id="ARBA00023140"/>
    </source>
</evidence>
<dbReference type="EMBL" id="JAPVEA010000006">
    <property type="protein sequence ID" value="KAJ5449741.1"/>
    <property type="molecule type" value="Genomic_DNA"/>
</dbReference>
<dbReference type="Proteomes" id="UP001213681">
    <property type="component" value="Unassembled WGS sequence"/>
</dbReference>
<dbReference type="GO" id="GO:0016559">
    <property type="term" value="P:peroxisome fission"/>
    <property type="evidence" value="ECO:0007669"/>
    <property type="project" value="InterPro"/>
</dbReference>
<dbReference type="GO" id="GO:0005778">
    <property type="term" value="C:peroxisomal membrane"/>
    <property type="evidence" value="ECO:0007669"/>
    <property type="project" value="UniProtKB-SubCell"/>
</dbReference>
<comment type="subcellular location">
    <subcellularLocation>
        <location evidence="3">Peroxisome membrane</location>
    </subcellularLocation>
</comment>
<evidence type="ECO:0000313" key="6">
    <source>
        <dbReference type="Proteomes" id="UP001213681"/>
    </source>
</evidence>
<dbReference type="GeneID" id="81599815"/>
<evidence type="ECO:0000256" key="3">
    <source>
        <dbReference type="ARBA" id="ARBA00046271"/>
    </source>
</evidence>
<keyword evidence="6" id="KW-1185">Reference proteome</keyword>
<feature type="region of interest" description="Disordered" evidence="4">
    <location>
        <begin position="64"/>
        <end position="93"/>
    </location>
</feature>
<dbReference type="InterPro" id="IPR008733">
    <property type="entry name" value="PEX11"/>
</dbReference>
<reference evidence="5" key="2">
    <citation type="journal article" date="2023" name="IMA Fungus">
        <title>Comparative genomic study of the Penicillium genus elucidates a diverse pangenome and 15 lateral gene transfer events.</title>
        <authorList>
            <person name="Petersen C."/>
            <person name="Sorensen T."/>
            <person name="Nielsen M.R."/>
            <person name="Sondergaard T.E."/>
            <person name="Sorensen J.L."/>
            <person name="Fitzpatrick D.A."/>
            <person name="Frisvad J.C."/>
            <person name="Nielsen K.L."/>
        </authorList>
    </citation>
    <scope>NUCLEOTIDE SEQUENCE</scope>
    <source>
        <strain evidence="5">IBT 16125</strain>
    </source>
</reference>
<protein>
    <submittedName>
        <fullName evidence="5">Uncharacterized protein</fullName>
    </submittedName>
</protein>
<dbReference type="RefSeq" id="XP_056765276.1">
    <property type="nucleotide sequence ID" value="XM_056909572.1"/>
</dbReference>
<name>A0AAD6G2Q0_9EURO</name>
<organism evidence="5 6">
    <name type="scientific">Penicillium daleae</name>
    <dbReference type="NCBI Taxonomy" id="63821"/>
    <lineage>
        <taxon>Eukaryota</taxon>
        <taxon>Fungi</taxon>
        <taxon>Dikarya</taxon>
        <taxon>Ascomycota</taxon>
        <taxon>Pezizomycotina</taxon>
        <taxon>Eurotiomycetes</taxon>
        <taxon>Eurotiomycetidae</taxon>
        <taxon>Eurotiales</taxon>
        <taxon>Aspergillaceae</taxon>
        <taxon>Penicillium</taxon>
    </lineage>
</organism>
<comment type="caution">
    <text evidence="5">The sequence shown here is derived from an EMBL/GenBank/DDBJ whole genome shotgun (WGS) entry which is preliminary data.</text>
</comment>
<sequence>MDLVESSCLGMYLLVEGTTMLHDMDIFLISWYTPILLEAYKFWFYAICVAIARTVSDLFLGPVAPGTQNGSTNEKEKEKEPSPSSSSKPSSSTASLLNRLVIDSLDLIIPGSLLGWIPVSNWTVALAMLTSTILVWPTAWAKAQN</sequence>
<evidence type="ECO:0000313" key="5">
    <source>
        <dbReference type="EMBL" id="KAJ5449741.1"/>
    </source>
</evidence>
<accession>A0AAD6G2Q0</accession>
<dbReference type="AlphaFoldDB" id="A0AAD6G2Q0"/>
<feature type="compositionally biased region" description="Low complexity" evidence="4">
    <location>
        <begin position="82"/>
        <end position="92"/>
    </location>
</feature>
<keyword evidence="2" id="KW-0576">Peroxisome</keyword>